<keyword evidence="4" id="KW-1185">Reference proteome</keyword>
<dbReference type="InterPro" id="IPR007111">
    <property type="entry name" value="NACHT_NTPase"/>
</dbReference>
<evidence type="ECO:0000256" key="1">
    <source>
        <dbReference type="ARBA" id="ARBA00022737"/>
    </source>
</evidence>
<feature type="non-terminal residue" evidence="3">
    <location>
        <position position="1"/>
    </location>
</feature>
<proteinExistence type="predicted"/>
<reference evidence="3" key="1">
    <citation type="submission" date="2020-05" db="EMBL/GenBank/DDBJ databases">
        <title>Phylogenomic resolution of chytrid fungi.</title>
        <authorList>
            <person name="Stajich J.E."/>
            <person name="Amses K."/>
            <person name="Simmons R."/>
            <person name="Seto K."/>
            <person name="Myers J."/>
            <person name="Bonds A."/>
            <person name="Quandt C.A."/>
            <person name="Barry K."/>
            <person name="Liu P."/>
            <person name="Grigoriev I."/>
            <person name="Longcore J.E."/>
            <person name="James T.Y."/>
        </authorList>
    </citation>
    <scope>NUCLEOTIDE SEQUENCE</scope>
    <source>
        <strain evidence="3">JEL0513</strain>
    </source>
</reference>
<comment type="caution">
    <text evidence="3">The sequence shown here is derived from an EMBL/GenBank/DDBJ whole genome shotgun (WGS) entry which is preliminary data.</text>
</comment>
<feature type="domain" description="NACHT" evidence="2">
    <location>
        <begin position="54"/>
        <end position="208"/>
    </location>
</feature>
<keyword evidence="1" id="KW-0677">Repeat</keyword>
<evidence type="ECO:0000313" key="3">
    <source>
        <dbReference type="EMBL" id="KAJ3079738.1"/>
    </source>
</evidence>
<dbReference type="SUPFAM" id="SSF52540">
    <property type="entry name" value="P-loop containing nucleoside triphosphate hydrolases"/>
    <property type="match status" value="1"/>
</dbReference>
<dbReference type="Gene3D" id="3.40.50.300">
    <property type="entry name" value="P-loop containing nucleotide triphosphate hydrolases"/>
    <property type="match status" value="1"/>
</dbReference>
<organism evidence="3 4">
    <name type="scientific">Physocladia obscura</name>
    <dbReference type="NCBI Taxonomy" id="109957"/>
    <lineage>
        <taxon>Eukaryota</taxon>
        <taxon>Fungi</taxon>
        <taxon>Fungi incertae sedis</taxon>
        <taxon>Chytridiomycota</taxon>
        <taxon>Chytridiomycota incertae sedis</taxon>
        <taxon>Chytridiomycetes</taxon>
        <taxon>Chytridiales</taxon>
        <taxon>Chytriomycetaceae</taxon>
        <taxon>Physocladia</taxon>
    </lineage>
</organism>
<dbReference type="EMBL" id="JADGJH010005665">
    <property type="protein sequence ID" value="KAJ3079738.1"/>
    <property type="molecule type" value="Genomic_DNA"/>
</dbReference>
<dbReference type="Proteomes" id="UP001211907">
    <property type="component" value="Unassembled WGS sequence"/>
</dbReference>
<dbReference type="InterPro" id="IPR056884">
    <property type="entry name" value="NPHP3-like_N"/>
</dbReference>
<sequence>MLSSTDDSALQQWLEPATDLVEAEISRLLASYVEGTRLWLLEDVKSWIKTDASRVLWLKGQAGVGKSVISALIVDTIRQENQIGGSFFCKSSNQSLKSSFNLVTTLAYSLKKWSPPFAQKLLQIKASGLVDITKASPSDLFLKLILEPLMELNNAYVHANYTPPTILLVIDALDECDDPASRRRILQILSRDFKKLPSFVKILVTSRPEDDIVAAFAESDMPMTELKPTDENNKKDAEIVAVASLIRMKAETDSIAAIATAMVEKSDGLFIWLVMALLAFENTSKTIQDVESLPKGLTRIYESTFDRIYGYRTNLILDNFLGLIAVAIEPMNANQFVQYLDVSDAIVRKCVARATSVLSFSNDDTFTFLHKSVSDFLTSSYAGHKFFVPKSLINNQITWK</sequence>
<dbReference type="InterPro" id="IPR027417">
    <property type="entry name" value="P-loop_NTPase"/>
</dbReference>
<dbReference type="PANTHER" id="PTHR10039">
    <property type="entry name" value="AMELOGENIN"/>
    <property type="match status" value="1"/>
</dbReference>
<gene>
    <name evidence="3" type="ORF">HK100_010334</name>
</gene>
<dbReference type="Pfam" id="PF24883">
    <property type="entry name" value="NPHP3_N"/>
    <property type="match status" value="1"/>
</dbReference>
<accession>A0AAD5SL88</accession>
<protein>
    <recommendedName>
        <fullName evidence="2">NACHT domain-containing protein</fullName>
    </recommendedName>
</protein>
<dbReference type="PANTHER" id="PTHR10039:SF17">
    <property type="entry name" value="FUNGAL STAND N-TERMINAL GOODBYE DOMAIN-CONTAINING PROTEIN-RELATED"/>
    <property type="match status" value="1"/>
</dbReference>
<evidence type="ECO:0000259" key="2">
    <source>
        <dbReference type="PROSITE" id="PS50837"/>
    </source>
</evidence>
<dbReference type="AlphaFoldDB" id="A0AAD5SL88"/>
<dbReference type="PROSITE" id="PS50837">
    <property type="entry name" value="NACHT"/>
    <property type="match status" value="1"/>
</dbReference>
<evidence type="ECO:0000313" key="4">
    <source>
        <dbReference type="Proteomes" id="UP001211907"/>
    </source>
</evidence>
<name>A0AAD5SL88_9FUNG</name>